<dbReference type="PROSITE" id="PS50297">
    <property type="entry name" value="ANK_REP_REGION"/>
    <property type="match status" value="1"/>
</dbReference>
<organism evidence="5 6">
    <name type="scientific">Schizothecium vesticola</name>
    <dbReference type="NCBI Taxonomy" id="314040"/>
    <lineage>
        <taxon>Eukaryota</taxon>
        <taxon>Fungi</taxon>
        <taxon>Dikarya</taxon>
        <taxon>Ascomycota</taxon>
        <taxon>Pezizomycotina</taxon>
        <taxon>Sordariomycetes</taxon>
        <taxon>Sordariomycetidae</taxon>
        <taxon>Sordariales</taxon>
        <taxon>Schizotheciaceae</taxon>
        <taxon>Schizothecium</taxon>
    </lineage>
</organism>
<evidence type="ECO:0000256" key="2">
    <source>
        <dbReference type="ARBA" id="ARBA00023043"/>
    </source>
</evidence>
<gene>
    <name evidence="5" type="ORF">B0T18DRAFT_442820</name>
</gene>
<protein>
    <submittedName>
        <fullName evidence="5">Ankyrin repeat-containing domain protein</fullName>
    </submittedName>
</protein>
<feature type="compositionally biased region" description="Gly residues" evidence="4">
    <location>
        <begin position="164"/>
        <end position="176"/>
    </location>
</feature>
<feature type="repeat" description="ANK" evidence="3">
    <location>
        <begin position="95"/>
        <end position="127"/>
    </location>
</feature>
<dbReference type="PANTHER" id="PTHR24198">
    <property type="entry name" value="ANKYRIN REPEAT AND PROTEIN KINASE DOMAIN-CONTAINING PROTEIN"/>
    <property type="match status" value="1"/>
</dbReference>
<dbReference type="PROSITE" id="PS50088">
    <property type="entry name" value="ANK_REPEAT"/>
    <property type="match status" value="1"/>
</dbReference>
<keyword evidence="1" id="KW-0677">Repeat</keyword>
<name>A0AA40KCT6_9PEZI</name>
<evidence type="ECO:0000256" key="3">
    <source>
        <dbReference type="PROSITE-ProRule" id="PRU00023"/>
    </source>
</evidence>
<feature type="compositionally biased region" description="Basic and acidic residues" evidence="4">
    <location>
        <begin position="187"/>
        <end position="197"/>
    </location>
</feature>
<dbReference type="InterPro" id="IPR002110">
    <property type="entry name" value="Ankyrin_rpt"/>
</dbReference>
<dbReference type="Gene3D" id="1.25.40.20">
    <property type="entry name" value="Ankyrin repeat-containing domain"/>
    <property type="match status" value="1"/>
</dbReference>
<keyword evidence="2 3" id="KW-0040">ANK repeat</keyword>
<dbReference type="Pfam" id="PF12796">
    <property type="entry name" value="Ank_2"/>
    <property type="match status" value="1"/>
</dbReference>
<dbReference type="AlphaFoldDB" id="A0AA40KCT6"/>
<dbReference type="InterPro" id="IPR036770">
    <property type="entry name" value="Ankyrin_rpt-contain_sf"/>
</dbReference>
<evidence type="ECO:0000256" key="4">
    <source>
        <dbReference type="SAM" id="MobiDB-lite"/>
    </source>
</evidence>
<feature type="region of interest" description="Disordered" evidence="4">
    <location>
        <begin position="157"/>
        <end position="197"/>
    </location>
</feature>
<sequence length="197" mass="20528">MASQLTEDEIDDLLYAARIGDNADLTATLSAIAARTALSPAEILLAARDESKATCLHMATGNGHLETVTLLLSHFAGRDDEEEEKLAFLDAPNEFANTGLHWAALGGHLEVVKALVEAGAAVARENDKGQVPLDLAMEREGEGGKVVEFFLKQAGMREEENAEGGLGEGVEGVGLEGEGEGENGEGAEGKGKAEGTV</sequence>
<dbReference type="Proteomes" id="UP001172155">
    <property type="component" value="Unassembled WGS sequence"/>
</dbReference>
<evidence type="ECO:0000313" key="5">
    <source>
        <dbReference type="EMBL" id="KAK0754453.1"/>
    </source>
</evidence>
<accession>A0AA40KCT6</accession>
<comment type="caution">
    <text evidence="5">The sequence shown here is derived from an EMBL/GenBank/DDBJ whole genome shotgun (WGS) entry which is preliminary data.</text>
</comment>
<proteinExistence type="predicted"/>
<dbReference type="Pfam" id="PF00023">
    <property type="entry name" value="Ank"/>
    <property type="match status" value="1"/>
</dbReference>
<dbReference type="SMART" id="SM00248">
    <property type="entry name" value="ANK"/>
    <property type="match status" value="2"/>
</dbReference>
<dbReference type="EMBL" id="JAUKUD010000001">
    <property type="protein sequence ID" value="KAK0754453.1"/>
    <property type="molecule type" value="Genomic_DNA"/>
</dbReference>
<evidence type="ECO:0000256" key="1">
    <source>
        <dbReference type="ARBA" id="ARBA00022737"/>
    </source>
</evidence>
<evidence type="ECO:0000313" key="6">
    <source>
        <dbReference type="Proteomes" id="UP001172155"/>
    </source>
</evidence>
<reference evidence="5" key="1">
    <citation type="submission" date="2023-06" db="EMBL/GenBank/DDBJ databases">
        <title>Genome-scale phylogeny and comparative genomics of the fungal order Sordariales.</title>
        <authorList>
            <consortium name="Lawrence Berkeley National Laboratory"/>
            <person name="Hensen N."/>
            <person name="Bonometti L."/>
            <person name="Westerberg I."/>
            <person name="Brannstrom I.O."/>
            <person name="Guillou S."/>
            <person name="Cros-Aarteil S."/>
            <person name="Calhoun S."/>
            <person name="Haridas S."/>
            <person name="Kuo A."/>
            <person name="Mondo S."/>
            <person name="Pangilinan J."/>
            <person name="Riley R."/>
            <person name="LaButti K."/>
            <person name="Andreopoulos B."/>
            <person name="Lipzen A."/>
            <person name="Chen C."/>
            <person name="Yanf M."/>
            <person name="Daum C."/>
            <person name="Ng V."/>
            <person name="Clum A."/>
            <person name="Steindorff A."/>
            <person name="Ohm R."/>
            <person name="Martin F."/>
            <person name="Silar P."/>
            <person name="Natvig D."/>
            <person name="Lalanne C."/>
            <person name="Gautier V."/>
            <person name="Ament-velasquez S.L."/>
            <person name="Kruys A."/>
            <person name="Hutchinson M.I."/>
            <person name="Powell A.J."/>
            <person name="Barry K."/>
            <person name="Miller A.N."/>
            <person name="Grigoriev I.V."/>
            <person name="Debuchy R."/>
            <person name="Gladieux P."/>
            <person name="Thoren M.H."/>
            <person name="Johannesson H."/>
        </authorList>
    </citation>
    <scope>NUCLEOTIDE SEQUENCE</scope>
    <source>
        <strain evidence="5">SMH3187-1</strain>
    </source>
</reference>
<dbReference type="PANTHER" id="PTHR24198:SF165">
    <property type="entry name" value="ANKYRIN REPEAT-CONTAINING PROTEIN-RELATED"/>
    <property type="match status" value="1"/>
</dbReference>
<keyword evidence="6" id="KW-1185">Reference proteome</keyword>
<dbReference type="SUPFAM" id="SSF48403">
    <property type="entry name" value="Ankyrin repeat"/>
    <property type="match status" value="1"/>
</dbReference>